<dbReference type="InterPro" id="IPR041444">
    <property type="entry name" value="HTH_41"/>
</dbReference>
<keyword evidence="1" id="KW-0805">Transcription regulation</keyword>
<dbReference type="AlphaFoldDB" id="A0A1H2ISX1"/>
<dbReference type="InterPro" id="IPR000524">
    <property type="entry name" value="Tscrpt_reg_HTH_GntR"/>
</dbReference>
<dbReference type="Gene3D" id="1.10.10.10">
    <property type="entry name" value="Winged helix-like DNA-binding domain superfamily/Winged helix DNA-binding domain"/>
    <property type="match status" value="1"/>
</dbReference>
<feature type="domain" description="HTH gntR-type" evidence="4">
    <location>
        <begin position="17"/>
        <end position="76"/>
    </location>
</feature>
<dbReference type="EMBL" id="LT629791">
    <property type="protein sequence ID" value="SDU47239.1"/>
    <property type="molecule type" value="Genomic_DNA"/>
</dbReference>
<proteinExistence type="predicted"/>
<dbReference type="Proteomes" id="UP000182977">
    <property type="component" value="Chromosome I"/>
</dbReference>
<keyword evidence="3" id="KW-0804">Transcription</keyword>
<dbReference type="GO" id="GO:0003700">
    <property type="term" value="F:DNA-binding transcription factor activity"/>
    <property type="evidence" value="ECO:0007669"/>
    <property type="project" value="InterPro"/>
</dbReference>
<evidence type="ECO:0000256" key="1">
    <source>
        <dbReference type="ARBA" id="ARBA00023015"/>
    </source>
</evidence>
<dbReference type="NCBIfam" id="NF041241">
    <property type="entry name" value="YhfZ_full"/>
    <property type="match status" value="1"/>
</dbReference>
<dbReference type="InterPro" id="IPR032791">
    <property type="entry name" value="YhfZ_C"/>
</dbReference>
<dbReference type="Gene3D" id="3.40.190.10">
    <property type="entry name" value="Periplasmic binding protein-like II"/>
    <property type="match status" value="2"/>
</dbReference>
<dbReference type="InterPro" id="IPR036390">
    <property type="entry name" value="WH_DNA-bd_sf"/>
</dbReference>
<keyword evidence="2" id="KW-0238">DNA-binding</keyword>
<evidence type="ECO:0000256" key="2">
    <source>
        <dbReference type="ARBA" id="ARBA00023125"/>
    </source>
</evidence>
<dbReference type="Pfam" id="PF14503">
    <property type="entry name" value="YhfZ_C"/>
    <property type="match status" value="1"/>
</dbReference>
<dbReference type="InterPro" id="IPR036388">
    <property type="entry name" value="WH-like_DNA-bd_sf"/>
</dbReference>
<dbReference type="Pfam" id="PF14502">
    <property type="entry name" value="HTH_41"/>
    <property type="match status" value="1"/>
</dbReference>
<dbReference type="SUPFAM" id="SSF46785">
    <property type="entry name" value="Winged helix' DNA-binding domain"/>
    <property type="match status" value="1"/>
</dbReference>
<dbReference type="GO" id="GO:0003677">
    <property type="term" value="F:DNA binding"/>
    <property type="evidence" value="ECO:0007669"/>
    <property type="project" value="UniProtKB-KW"/>
</dbReference>
<keyword evidence="6" id="KW-1185">Reference proteome</keyword>
<evidence type="ECO:0000259" key="4">
    <source>
        <dbReference type="SMART" id="SM00345"/>
    </source>
</evidence>
<dbReference type="STRING" id="419479.SAMN04488563_1983"/>
<gene>
    <name evidence="5" type="ORF">SAMN04488563_1983</name>
</gene>
<organism evidence="5 6">
    <name type="scientific">Jiangella alkaliphila</name>
    <dbReference type="NCBI Taxonomy" id="419479"/>
    <lineage>
        <taxon>Bacteria</taxon>
        <taxon>Bacillati</taxon>
        <taxon>Actinomycetota</taxon>
        <taxon>Actinomycetes</taxon>
        <taxon>Jiangellales</taxon>
        <taxon>Jiangellaceae</taxon>
        <taxon>Jiangella</taxon>
    </lineage>
</organism>
<sequence>MPAMSRIQMLMSKVGTVAHLLAVELSTASAGDRMATVQELSDRFQVGKGTVQAALALLEEAGAVEIRPRGKLGTFVSAIDHGLIWEFAGSRSISVAMPLPYSRRYEGLATGMHAAFQQAGVPLTLMFVRGSTDRMRALREERADFAVMSRFAALSDPELDVVRDFGPHTYVGAHGLVVAQGRTPDDPQLRVAVDPASVDQAELTAAVFPGLPPQRRVEVSYNQLNRYFADGLVDATVWNLDEIDTHISSPVTVHPVEGLADDATTSAVIVARRDAEALPTAVKAALVDDLVRTAADDVVGGRRIPTY</sequence>
<evidence type="ECO:0000313" key="5">
    <source>
        <dbReference type="EMBL" id="SDU47239.1"/>
    </source>
</evidence>
<protein>
    <submittedName>
        <fullName evidence="5">Helix-turn-helix domain-containing protein</fullName>
    </submittedName>
</protein>
<evidence type="ECO:0000256" key="3">
    <source>
        <dbReference type="ARBA" id="ARBA00023163"/>
    </source>
</evidence>
<reference evidence="6" key="1">
    <citation type="submission" date="2016-10" db="EMBL/GenBank/DDBJ databases">
        <authorList>
            <person name="Varghese N."/>
            <person name="Submissions S."/>
        </authorList>
    </citation>
    <scope>NUCLEOTIDE SEQUENCE [LARGE SCALE GENOMIC DNA]</scope>
    <source>
        <strain evidence="6">DSM 45079</strain>
    </source>
</reference>
<dbReference type="SUPFAM" id="SSF53850">
    <property type="entry name" value="Periplasmic binding protein-like II"/>
    <property type="match status" value="1"/>
</dbReference>
<dbReference type="SMART" id="SM00345">
    <property type="entry name" value="HTH_GNTR"/>
    <property type="match status" value="1"/>
</dbReference>
<evidence type="ECO:0000313" key="6">
    <source>
        <dbReference type="Proteomes" id="UP000182977"/>
    </source>
</evidence>
<accession>A0A1H2ISX1</accession>
<name>A0A1H2ISX1_9ACTN</name>